<proteinExistence type="predicted"/>
<evidence type="ECO:0000313" key="1">
    <source>
        <dbReference type="EMBL" id="KAH8511261.1"/>
    </source>
</evidence>
<protein>
    <submittedName>
        <fullName evidence="1">Uncharacterized protein</fullName>
    </submittedName>
</protein>
<dbReference type="AlphaFoldDB" id="A0A8T2Z1T4"/>
<organism evidence="1 2">
    <name type="scientific">Populus deltoides</name>
    <name type="common">Eastern poplar</name>
    <name type="synonym">Eastern cottonwood</name>
    <dbReference type="NCBI Taxonomy" id="3696"/>
    <lineage>
        <taxon>Eukaryota</taxon>
        <taxon>Viridiplantae</taxon>
        <taxon>Streptophyta</taxon>
        <taxon>Embryophyta</taxon>
        <taxon>Tracheophyta</taxon>
        <taxon>Spermatophyta</taxon>
        <taxon>Magnoliopsida</taxon>
        <taxon>eudicotyledons</taxon>
        <taxon>Gunneridae</taxon>
        <taxon>Pentapetalae</taxon>
        <taxon>rosids</taxon>
        <taxon>fabids</taxon>
        <taxon>Malpighiales</taxon>
        <taxon>Salicaceae</taxon>
        <taxon>Saliceae</taxon>
        <taxon>Populus</taxon>
    </lineage>
</organism>
<sequence>MNHVLEANNSHNGMNSVIRSGGCDVSSIDEVVGTKVEAFTSHYGSYEVENHGSSEHLTAAQCLYRAFMSSGGQNMNSHQGSYQTSVTSQQSSYQSMNAHQQDAYQSMSAQQDPYQSMKYSADHLTKRPCSAEHLPGHECSAEPLLKYEGTAKPLLHDCPARCPQILMLHKVLPTTVLSKSLTITEHRL</sequence>
<evidence type="ECO:0000313" key="2">
    <source>
        <dbReference type="Proteomes" id="UP000807159"/>
    </source>
</evidence>
<dbReference type="EMBL" id="JACEGQ020000004">
    <property type="protein sequence ID" value="KAH8511261.1"/>
    <property type="molecule type" value="Genomic_DNA"/>
</dbReference>
<name>A0A8T2Z1T4_POPDE</name>
<gene>
    <name evidence="1" type="ORF">H0E87_008716</name>
</gene>
<comment type="caution">
    <text evidence="1">The sequence shown here is derived from an EMBL/GenBank/DDBJ whole genome shotgun (WGS) entry which is preliminary data.</text>
</comment>
<keyword evidence="2" id="KW-1185">Reference proteome</keyword>
<dbReference type="Proteomes" id="UP000807159">
    <property type="component" value="Chromosome 4"/>
</dbReference>
<accession>A0A8T2Z1T4</accession>
<reference evidence="1" key="1">
    <citation type="journal article" date="2021" name="J. Hered.">
        <title>Genome Assembly of Salicaceae Populus deltoides (Eastern Cottonwood) I-69 Based on Nanopore Sequencing and Hi-C Technologies.</title>
        <authorList>
            <person name="Bai S."/>
            <person name="Wu H."/>
            <person name="Zhang J."/>
            <person name="Pan Z."/>
            <person name="Zhao W."/>
            <person name="Li Z."/>
            <person name="Tong C."/>
        </authorList>
    </citation>
    <scope>NUCLEOTIDE SEQUENCE</scope>
    <source>
        <tissue evidence="1">Leaf</tissue>
    </source>
</reference>